<feature type="compositionally biased region" description="Polar residues" evidence="1">
    <location>
        <begin position="395"/>
        <end position="436"/>
    </location>
</feature>
<keyword evidence="2" id="KW-0732">Signal</keyword>
<protein>
    <recommendedName>
        <fullName evidence="5">Apple domain-containing protein</fullName>
    </recommendedName>
</protein>
<evidence type="ECO:0000313" key="4">
    <source>
        <dbReference type="Proteomes" id="UP000594262"/>
    </source>
</evidence>
<name>A0A7M5TUB9_9CNID</name>
<evidence type="ECO:0000256" key="2">
    <source>
        <dbReference type="SAM" id="SignalP"/>
    </source>
</evidence>
<sequence length="482" mass="53008">MDLLVYFLLFTTYFQCQYKILMVDGIKDNQGTFGRLVAKNRVLDDMAFLVKMVHSQVECQLFCNRYQSCLSYAVQGLNNVDLQCQLFDNIAESTGNNLVELSDSFYYEIVQVFPKTFPNISSNESPNQKESSIISSQPPNPTFIYGTSSSTNSLPSEDQITLHSSRTAAAHNELFPSTYSEFSSNTQLHPTSSIAPNVITEVNRSKVNKRTISSSQSSLPQGANISLDNEISYPTLSSSSYTEKLTPPLTTDTTGSYGITKQSSRFSKLDDIPSSIQLSHLPASSQRESSSMHLRSNTSIPKLDSNISNIIVNSGTSSPFLQTSQSEPISPITLVKDSFQDKTEKKTSSRALLLSSMETTKCPETASVTMETRPIKPDSINSHNTSALSAIIRAETTQGKTDKSSSFTTRFTGHSTGKSSSTLHTTSRYASQTTKQPPTAHAPPSAAPAPTHEMVKREVKKNALSDLFAYYFGNLSRRKDVK</sequence>
<evidence type="ECO:0008006" key="5">
    <source>
        <dbReference type="Google" id="ProtNLM"/>
    </source>
</evidence>
<reference evidence="3" key="1">
    <citation type="submission" date="2021-01" db="UniProtKB">
        <authorList>
            <consortium name="EnsemblMetazoa"/>
        </authorList>
    </citation>
    <scope>IDENTIFICATION</scope>
</reference>
<evidence type="ECO:0000256" key="1">
    <source>
        <dbReference type="SAM" id="MobiDB-lite"/>
    </source>
</evidence>
<feature type="region of interest" description="Disordered" evidence="1">
    <location>
        <begin position="280"/>
        <end position="300"/>
    </location>
</feature>
<proteinExistence type="predicted"/>
<dbReference type="EnsemblMetazoa" id="CLYHEMT002012.1">
    <property type="protein sequence ID" value="CLYHEMP002012.1"/>
    <property type="gene ID" value="CLYHEMG002012"/>
</dbReference>
<feature type="signal peptide" evidence="2">
    <location>
        <begin position="1"/>
        <end position="16"/>
    </location>
</feature>
<feature type="region of interest" description="Disordered" evidence="1">
    <location>
        <begin position="395"/>
        <end position="458"/>
    </location>
</feature>
<dbReference type="AlphaFoldDB" id="A0A7M5TUB9"/>
<accession>A0A7M5TUB9</accession>
<keyword evidence="4" id="KW-1185">Reference proteome</keyword>
<evidence type="ECO:0000313" key="3">
    <source>
        <dbReference type="EnsemblMetazoa" id="CLYHEMP002012.1"/>
    </source>
</evidence>
<feature type="region of interest" description="Disordered" evidence="1">
    <location>
        <begin position="238"/>
        <end position="258"/>
    </location>
</feature>
<dbReference type="Proteomes" id="UP000594262">
    <property type="component" value="Unplaced"/>
</dbReference>
<feature type="compositionally biased region" description="Low complexity" evidence="1">
    <location>
        <begin position="437"/>
        <end position="452"/>
    </location>
</feature>
<feature type="chain" id="PRO_5029910404" description="Apple domain-containing protein" evidence="2">
    <location>
        <begin position="17"/>
        <end position="482"/>
    </location>
</feature>
<organism evidence="3 4">
    <name type="scientific">Clytia hemisphaerica</name>
    <dbReference type="NCBI Taxonomy" id="252671"/>
    <lineage>
        <taxon>Eukaryota</taxon>
        <taxon>Metazoa</taxon>
        <taxon>Cnidaria</taxon>
        <taxon>Hydrozoa</taxon>
        <taxon>Hydroidolina</taxon>
        <taxon>Leptothecata</taxon>
        <taxon>Obeliida</taxon>
        <taxon>Clytiidae</taxon>
        <taxon>Clytia</taxon>
    </lineage>
</organism>